<keyword evidence="1" id="KW-0732">Signal</keyword>
<gene>
    <name evidence="2" type="ORF">D0Y65_050128</name>
</gene>
<proteinExistence type="predicted"/>
<accession>A0A445FAU2</accession>
<name>A0A445FAU2_GLYSO</name>
<dbReference type="AlphaFoldDB" id="A0A445FAU2"/>
<protein>
    <submittedName>
        <fullName evidence="2">Uncharacterized protein</fullName>
    </submittedName>
</protein>
<comment type="caution">
    <text evidence="2">The sequence shown here is derived from an EMBL/GenBank/DDBJ whole genome shotgun (WGS) entry which is preliminary data.</text>
</comment>
<evidence type="ECO:0000313" key="2">
    <source>
        <dbReference type="EMBL" id="RZB45969.1"/>
    </source>
</evidence>
<keyword evidence="3" id="KW-1185">Reference proteome</keyword>
<feature type="chain" id="PRO_5019006327" evidence="1">
    <location>
        <begin position="22"/>
        <end position="76"/>
    </location>
</feature>
<evidence type="ECO:0000256" key="1">
    <source>
        <dbReference type="SAM" id="SignalP"/>
    </source>
</evidence>
<dbReference type="EMBL" id="QZWG01000019">
    <property type="protein sequence ID" value="RZB45969.1"/>
    <property type="molecule type" value="Genomic_DNA"/>
</dbReference>
<evidence type="ECO:0000313" key="3">
    <source>
        <dbReference type="Proteomes" id="UP000289340"/>
    </source>
</evidence>
<reference evidence="2 3" key="1">
    <citation type="submission" date="2018-09" db="EMBL/GenBank/DDBJ databases">
        <title>A high-quality reference genome of wild soybean provides a powerful tool to mine soybean genomes.</title>
        <authorList>
            <person name="Xie M."/>
            <person name="Chung C.Y.L."/>
            <person name="Li M.-W."/>
            <person name="Wong F.-L."/>
            <person name="Chan T.-F."/>
            <person name="Lam H.-M."/>
        </authorList>
    </citation>
    <scope>NUCLEOTIDE SEQUENCE [LARGE SCALE GENOMIC DNA]</scope>
    <source>
        <strain evidence="3">cv. W05</strain>
        <tissue evidence="2">Hypocotyl of etiolated seedlings</tissue>
    </source>
</reference>
<dbReference type="Proteomes" id="UP000289340">
    <property type="component" value="Chromosome 19"/>
</dbReference>
<organism evidence="2 3">
    <name type="scientific">Glycine soja</name>
    <name type="common">Wild soybean</name>
    <dbReference type="NCBI Taxonomy" id="3848"/>
    <lineage>
        <taxon>Eukaryota</taxon>
        <taxon>Viridiplantae</taxon>
        <taxon>Streptophyta</taxon>
        <taxon>Embryophyta</taxon>
        <taxon>Tracheophyta</taxon>
        <taxon>Spermatophyta</taxon>
        <taxon>Magnoliopsida</taxon>
        <taxon>eudicotyledons</taxon>
        <taxon>Gunneridae</taxon>
        <taxon>Pentapetalae</taxon>
        <taxon>rosids</taxon>
        <taxon>fabids</taxon>
        <taxon>Fabales</taxon>
        <taxon>Fabaceae</taxon>
        <taxon>Papilionoideae</taxon>
        <taxon>50 kb inversion clade</taxon>
        <taxon>NPAAA clade</taxon>
        <taxon>indigoferoid/millettioid clade</taxon>
        <taxon>Phaseoleae</taxon>
        <taxon>Glycine</taxon>
        <taxon>Glycine subgen. Soja</taxon>
    </lineage>
</organism>
<sequence length="76" mass="8503">MVFHLTGLALLLIGCFSTIHQENELKNDIHTLVGCLLPSVSPGQELETNFLMYGDPTKGLISQHMFFHTQTRESNS</sequence>
<feature type="signal peptide" evidence="1">
    <location>
        <begin position="1"/>
        <end position="21"/>
    </location>
</feature>